<dbReference type="AlphaFoldDB" id="A0ABD7CXU4"/>
<dbReference type="CDD" id="cd02883">
    <property type="entry name" value="NUDIX_Hydrolase"/>
    <property type="match status" value="1"/>
</dbReference>
<dbReference type="PROSITE" id="PS51462">
    <property type="entry name" value="NUDIX"/>
    <property type="match status" value="1"/>
</dbReference>
<dbReference type="RefSeq" id="WP_030117257.1">
    <property type="nucleotide sequence ID" value="NZ_CP070242.1"/>
</dbReference>
<dbReference type="PANTHER" id="PTHR43046">
    <property type="entry name" value="GDP-MANNOSE MANNOSYL HYDROLASE"/>
    <property type="match status" value="1"/>
</dbReference>
<evidence type="ECO:0000313" key="6">
    <source>
        <dbReference type="Proteomes" id="UP000598054"/>
    </source>
</evidence>
<dbReference type="Proteomes" id="UP000623926">
    <property type="component" value="Chromosome"/>
</dbReference>
<evidence type="ECO:0000256" key="1">
    <source>
        <dbReference type="ARBA" id="ARBA00001946"/>
    </source>
</evidence>
<organism evidence="4 7">
    <name type="scientific">Streptomyces californicus</name>
    <dbReference type="NCBI Taxonomy" id="67351"/>
    <lineage>
        <taxon>Bacteria</taxon>
        <taxon>Bacillati</taxon>
        <taxon>Actinomycetota</taxon>
        <taxon>Actinomycetes</taxon>
        <taxon>Kitasatosporales</taxon>
        <taxon>Streptomycetaceae</taxon>
        <taxon>Streptomyces</taxon>
    </lineage>
</organism>
<evidence type="ECO:0000256" key="2">
    <source>
        <dbReference type="ARBA" id="ARBA00022801"/>
    </source>
</evidence>
<accession>A0ABD7CXU4</accession>
<proteinExistence type="predicted"/>
<reference evidence="6 7" key="1">
    <citation type="submission" date="2021-02" db="EMBL/GenBank/DDBJ databases">
        <title>FDA dAtabase for Regulatory Grade micrObial Sequences (FDA-ARGOS): Supporting development and validation of Infectious Disease Dx tests.</title>
        <authorList>
            <person name="Sproer C."/>
            <person name="Gronow S."/>
            <person name="Severitt S."/>
            <person name="Schroder I."/>
            <person name="Tallon L."/>
            <person name="Sadzewicz L."/>
            <person name="Zhao X."/>
            <person name="Boylan J."/>
            <person name="Ott S."/>
            <person name="Bowen H."/>
            <person name="Vavikolanu K."/>
            <person name="Mehta A."/>
            <person name="Aluvathingal J."/>
            <person name="Nadendla S."/>
            <person name="Lowell S."/>
            <person name="Myers T."/>
            <person name="Yan Y."/>
            <person name="Sichtig H."/>
        </authorList>
    </citation>
    <scope>NUCLEOTIDE SEQUENCE [LARGE SCALE GENOMIC DNA]</scope>
    <source>
        <strain evidence="5 6">FDAARGOS_1211</strain>
        <strain evidence="4 7">FDAARGOS_1212</strain>
    </source>
</reference>
<comment type="cofactor">
    <cofactor evidence="1">
        <name>Mg(2+)</name>
        <dbReference type="ChEBI" id="CHEBI:18420"/>
    </cofactor>
</comment>
<dbReference type="EMBL" id="CP070249">
    <property type="protein sequence ID" value="QRV42433.1"/>
    <property type="molecule type" value="Genomic_DNA"/>
</dbReference>
<dbReference type="PRINTS" id="PR00502">
    <property type="entry name" value="NUDIXFAMILY"/>
</dbReference>
<dbReference type="EMBL" id="CP070245">
    <property type="protein sequence ID" value="QRV35376.1"/>
    <property type="molecule type" value="Genomic_DNA"/>
</dbReference>
<dbReference type="SUPFAM" id="SSF55811">
    <property type="entry name" value="Nudix"/>
    <property type="match status" value="1"/>
</dbReference>
<dbReference type="Gene3D" id="3.90.79.10">
    <property type="entry name" value="Nucleoside Triphosphate Pyrophosphohydrolase"/>
    <property type="match status" value="1"/>
</dbReference>
<name>A0ABD7CXU4_9ACTN</name>
<keyword evidence="6" id="KW-1185">Reference proteome</keyword>
<feature type="domain" description="Nudix hydrolase" evidence="3">
    <location>
        <begin position="4"/>
        <end position="128"/>
    </location>
</feature>
<sequence length="134" mass="14370">MTAEVNPAVAAAVVVQGGRVLFVRRRVSEGALSWRFPAGRIESGESAGEAAAREARDETGLLVTPQLVLGQRVHPMTGWEIRSIACRRSGGEAGIVSPDEVADPAWVAHGEIPYCVPYGLFEPVRDYLDEALLS</sequence>
<dbReference type="GO" id="GO:0016787">
    <property type="term" value="F:hydrolase activity"/>
    <property type="evidence" value="ECO:0007669"/>
    <property type="project" value="UniProtKB-KW"/>
</dbReference>
<dbReference type="Pfam" id="PF00293">
    <property type="entry name" value="NUDIX"/>
    <property type="match status" value="1"/>
</dbReference>
<evidence type="ECO:0000313" key="4">
    <source>
        <dbReference type="EMBL" id="QRV35376.1"/>
    </source>
</evidence>
<evidence type="ECO:0000313" key="5">
    <source>
        <dbReference type="EMBL" id="QRV42433.1"/>
    </source>
</evidence>
<dbReference type="PANTHER" id="PTHR43046:SF14">
    <property type="entry name" value="MUTT_NUDIX FAMILY PROTEIN"/>
    <property type="match status" value="1"/>
</dbReference>
<dbReference type="InterPro" id="IPR015797">
    <property type="entry name" value="NUDIX_hydrolase-like_dom_sf"/>
</dbReference>
<evidence type="ECO:0000313" key="7">
    <source>
        <dbReference type="Proteomes" id="UP000623926"/>
    </source>
</evidence>
<dbReference type="GeneID" id="63981456"/>
<gene>
    <name evidence="5" type="ORF">I6J41_18050</name>
    <name evidence="4" type="ORF">I6J42_15955</name>
</gene>
<protein>
    <submittedName>
        <fullName evidence="4">NUDIX hydrolase</fullName>
    </submittedName>
</protein>
<dbReference type="Proteomes" id="UP000598054">
    <property type="component" value="Chromosome"/>
</dbReference>
<keyword evidence="2 4" id="KW-0378">Hydrolase</keyword>
<dbReference type="InterPro" id="IPR000086">
    <property type="entry name" value="NUDIX_hydrolase_dom"/>
</dbReference>
<evidence type="ECO:0000259" key="3">
    <source>
        <dbReference type="PROSITE" id="PS51462"/>
    </source>
</evidence>
<dbReference type="InterPro" id="IPR020476">
    <property type="entry name" value="Nudix_hydrolase"/>
</dbReference>